<evidence type="ECO:0000256" key="2">
    <source>
        <dbReference type="SAM" id="MobiDB-lite"/>
    </source>
</evidence>
<dbReference type="EMBL" id="JWZX01003367">
    <property type="protein sequence ID" value="KOO21378.1"/>
    <property type="molecule type" value="Genomic_DNA"/>
</dbReference>
<keyword evidence="5" id="KW-1185">Reference proteome</keyword>
<dbReference type="PROSITE" id="PS00018">
    <property type="entry name" value="EF_HAND_1"/>
    <property type="match status" value="1"/>
</dbReference>
<organism evidence="4 5">
    <name type="scientific">Chrysochromulina tobinii</name>
    <dbReference type="NCBI Taxonomy" id="1460289"/>
    <lineage>
        <taxon>Eukaryota</taxon>
        <taxon>Haptista</taxon>
        <taxon>Haptophyta</taxon>
        <taxon>Prymnesiophyceae</taxon>
        <taxon>Prymnesiales</taxon>
        <taxon>Chrysochromulinaceae</taxon>
        <taxon>Chrysochromulina</taxon>
    </lineage>
</organism>
<dbReference type="OrthoDB" id="191686at2759"/>
<dbReference type="Pfam" id="PF13499">
    <property type="entry name" value="EF-hand_7"/>
    <property type="match status" value="1"/>
</dbReference>
<proteinExistence type="predicted"/>
<reference evidence="5" key="1">
    <citation type="journal article" date="2015" name="PLoS Genet.">
        <title>Genome Sequence and Transcriptome Analyses of Chrysochromulina tobin: Metabolic Tools for Enhanced Algal Fitness in the Prominent Order Prymnesiales (Haptophyceae).</title>
        <authorList>
            <person name="Hovde B.T."/>
            <person name="Deodato C.R."/>
            <person name="Hunsperger H.M."/>
            <person name="Ryken S.A."/>
            <person name="Yost W."/>
            <person name="Jha R.K."/>
            <person name="Patterson J."/>
            <person name="Monnat R.J. Jr."/>
            <person name="Barlow S.B."/>
            <person name="Starkenburg S.R."/>
            <person name="Cattolico R.A."/>
        </authorList>
    </citation>
    <scope>NUCLEOTIDE SEQUENCE</scope>
    <source>
        <strain evidence="5">CCMP291</strain>
    </source>
</reference>
<dbReference type="PROSITE" id="PS50222">
    <property type="entry name" value="EF_HAND_2"/>
    <property type="match status" value="1"/>
</dbReference>
<dbReference type="GO" id="GO:0005509">
    <property type="term" value="F:calcium ion binding"/>
    <property type="evidence" value="ECO:0007669"/>
    <property type="project" value="InterPro"/>
</dbReference>
<name>A0A0M0J587_9EUKA</name>
<dbReference type="Proteomes" id="UP000037460">
    <property type="component" value="Unassembled WGS sequence"/>
</dbReference>
<dbReference type="SMART" id="SM00054">
    <property type="entry name" value="EFh"/>
    <property type="match status" value="2"/>
</dbReference>
<dbReference type="Gene3D" id="1.10.238.10">
    <property type="entry name" value="EF-hand"/>
    <property type="match status" value="1"/>
</dbReference>
<evidence type="ECO:0000313" key="5">
    <source>
        <dbReference type="Proteomes" id="UP000037460"/>
    </source>
</evidence>
<feature type="compositionally biased region" description="Basic and acidic residues" evidence="2">
    <location>
        <begin position="91"/>
        <end position="103"/>
    </location>
</feature>
<dbReference type="InterPro" id="IPR011992">
    <property type="entry name" value="EF-hand-dom_pair"/>
</dbReference>
<protein>
    <recommendedName>
        <fullName evidence="3">EF-hand domain-containing protein</fullName>
    </recommendedName>
</protein>
<dbReference type="InterPro" id="IPR018247">
    <property type="entry name" value="EF_Hand_1_Ca_BS"/>
</dbReference>
<sequence length="131" mass="14964">MSNSLAMHHEQLKDKLHTRFKSMGRAFRLMDVDKSNSCDVKEVREGLTRMFNLEHIPDAQMNRLAELMDTSGDGTVRLDEFARFFSTDHRPSSAVDLHRENALRRATRPATSPTRGRFGSPSKSPTKVRFS</sequence>
<keyword evidence="1" id="KW-0106">Calcium</keyword>
<feature type="region of interest" description="Disordered" evidence="2">
    <location>
        <begin position="91"/>
        <end position="131"/>
    </location>
</feature>
<feature type="domain" description="EF-hand" evidence="3">
    <location>
        <begin position="56"/>
        <end position="91"/>
    </location>
</feature>
<evidence type="ECO:0000256" key="1">
    <source>
        <dbReference type="ARBA" id="ARBA00022837"/>
    </source>
</evidence>
<dbReference type="InterPro" id="IPR002048">
    <property type="entry name" value="EF_hand_dom"/>
</dbReference>
<feature type="compositionally biased region" description="Low complexity" evidence="2">
    <location>
        <begin position="108"/>
        <end position="117"/>
    </location>
</feature>
<gene>
    <name evidence="4" type="ORF">Ctob_004529</name>
</gene>
<accession>A0A0M0J587</accession>
<comment type="caution">
    <text evidence="4">The sequence shown here is derived from an EMBL/GenBank/DDBJ whole genome shotgun (WGS) entry which is preliminary data.</text>
</comment>
<dbReference type="CDD" id="cd00051">
    <property type="entry name" value="EFh"/>
    <property type="match status" value="1"/>
</dbReference>
<dbReference type="AlphaFoldDB" id="A0A0M0J587"/>
<evidence type="ECO:0000259" key="3">
    <source>
        <dbReference type="PROSITE" id="PS50222"/>
    </source>
</evidence>
<dbReference type="SUPFAM" id="SSF47473">
    <property type="entry name" value="EF-hand"/>
    <property type="match status" value="1"/>
</dbReference>
<evidence type="ECO:0000313" key="4">
    <source>
        <dbReference type="EMBL" id="KOO21378.1"/>
    </source>
</evidence>